<feature type="region of interest" description="Disordered" evidence="1">
    <location>
        <begin position="56"/>
        <end position="190"/>
    </location>
</feature>
<feature type="compositionally biased region" description="Low complexity" evidence="1">
    <location>
        <begin position="339"/>
        <end position="350"/>
    </location>
</feature>
<dbReference type="PIR" id="T29422">
    <property type="entry name" value="T29422"/>
</dbReference>
<feature type="region of interest" description="Disordered" evidence="1">
    <location>
        <begin position="286"/>
        <end position="320"/>
    </location>
</feature>
<dbReference type="eggNOG" id="COG3209">
    <property type="taxonomic scope" value="Bacteria"/>
</dbReference>
<dbReference type="InParanoid" id="O86605"/>
<feature type="region of interest" description="Disordered" evidence="1">
    <location>
        <begin position="339"/>
        <end position="384"/>
    </location>
</feature>
<dbReference type="EMBL" id="AL939127">
    <property type="protein sequence ID" value="CAA20067.1"/>
    <property type="molecule type" value="Genomic_DNA"/>
</dbReference>
<feature type="compositionally biased region" description="Basic and acidic residues" evidence="1">
    <location>
        <begin position="67"/>
        <end position="85"/>
    </location>
</feature>
<organism evidence="2 3">
    <name type="scientific">Streptomyces coelicolor (strain ATCC BAA-471 / A3(2) / M145)</name>
    <dbReference type="NCBI Taxonomy" id="100226"/>
    <lineage>
        <taxon>Bacteria</taxon>
        <taxon>Bacillati</taxon>
        <taxon>Actinomycetota</taxon>
        <taxon>Actinomycetes</taxon>
        <taxon>Kitasatosporales</taxon>
        <taxon>Streptomycetaceae</taxon>
        <taxon>Streptomyces</taxon>
        <taxon>Streptomyces albidoflavus group</taxon>
    </lineage>
</organism>
<reference evidence="2 3" key="1">
    <citation type="journal article" date="1996" name="Mol. Microbiol.">
        <title>A set of ordered cosmids and a detailed genetic and physical map for the 8 Mb Streptomyces coelicolor A3(2) chromosome.</title>
        <authorList>
            <person name="Redenbach M."/>
            <person name="Kieser H.M."/>
            <person name="Denapaite D."/>
            <person name="Eichner A."/>
            <person name="Cullum J."/>
            <person name="Kinashi H."/>
            <person name="Hopwood D.A."/>
        </authorList>
    </citation>
    <scope>NUCLEOTIDE SEQUENCE [LARGE SCALE GENOMIC DNA]</scope>
    <source>
        <strain evidence="3">ATCC BAA-471 / A3(2) / M145</strain>
    </source>
</reference>
<dbReference type="EMBL" id="AL645882">
    <property type="protein sequence ID" value="CAA20067.1"/>
    <property type="molecule type" value="Genomic_DNA"/>
</dbReference>
<evidence type="ECO:0000313" key="3">
    <source>
        <dbReference type="Proteomes" id="UP000001973"/>
    </source>
</evidence>
<sequence>MLFYSIGMVITEAIHSRELQVPASAWTPAAEVDGEIRDAAWAVEITGDVQRVQRLAHSQGDGPARGLRPEPGRRGQRRGGAERSQQRSRSARPAEPSSTPAAGIPRVRGHQPRRPPVRRHNGHQPVHLHNLPVHTGRPADPSHRPRRLPVDIRVRPVRPQDQRGRPRQGPDPPVLRPTGPTHPDHRLPRHITPYDALNRITGTWAGSKTEANQLTAFTYDTLLEGQPDTSTRYVGGKSGTAYTKTITAYDKLYRPTTTELTLPDSDPLVAAGAPATLQFEANYNLDGTCRAPRNPPSADSPSRPSATNAPTPRTAHTLGGKAPYWTSCAYDDAGRRTTQTAHAAAGNTTTNYRYEKEGQPPALTELGLPCDRGHRLSCGGGQRS</sequence>
<name>O86605_STRCO</name>
<feature type="compositionally biased region" description="Low complexity" evidence="1">
    <location>
        <begin position="290"/>
        <end position="306"/>
    </location>
</feature>
<dbReference type="AlphaFoldDB" id="O86605"/>
<dbReference type="STRING" id="100226.gene:17763995"/>
<gene>
    <name evidence="2" type="ordered locus">SCO6336</name>
    <name evidence="2" type="ORF">SC3A7.04</name>
</gene>
<dbReference type="OrthoDB" id="3254802at2"/>
<evidence type="ECO:0000256" key="1">
    <source>
        <dbReference type="SAM" id="MobiDB-lite"/>
    </source>
</evidence>
<feature type="compositionally biased region" description="Basic and acidic residues" evidence="1">
    <location>
        <begin position="140"/>
        <end position="164"/>
    </location>
</feature>
<dbReference type="PaxDb" id="100226-SCO6336"/>
<dbReference type="Proteomes" id="UP000001973">
    <property type="component" value="Chromosome"/>
</dbReference>
<evidence type="ECO:0008006" key="4">
    <source>
        <dbReference type="Google" id="ProtNLM"/>
    </source>
</evidence>
<feature type="compositionally biased region" description="Basic residues" evidence="1">
    <location>
        <begin position="107"/>
        <end position="122"/>
    </location>
</feature>
<feature type="compositionally biased region" description="Low complexity" evidence="1">
    <location>
        <begin position="87"/>
        <end position="102"/>
    </location>
</feature>
<dbReference type="HOGENOM" id="CLU_719464_0_0_11"/>
<dbReference type="KEGG" id="sco:SCO6336"/>
<protein>
    <recommendedName>
        <fullName evidence="4">YD repeat-containing protein</fullName>
    </recommendedName>
</protein>
<evidence type="ECO:0000313" key="2">
    <source>
        <dbReference type="EMBL" id="CAA20067.1"/>
    </source>
</evidence>
<reference evidence="2 3" key="2">
    <citation type="journal article" date="2002" name="Nature">
        <title>Complete genome sequence of the model actinomycete Streptomyces coelicolor A3(2).</title>
        <authorList>
            <person name="Bentley S.D."/>
            <person name="Chater K.F."/>
            <person name="Cerdeno-Tarraga A.M."/>
            <person name="Challis G.L."/>
            <person name="Thomson N.R."/>
            <person name="James K.D."/>
            <person name="Harris D.E."/>
            <person name="Quail M.A."/>
            <person name="Kieser H."/>
            <person name="Harper D."/>
            <person name="Bateman A."/>
            <person name="Brown S."/>
            <person name="Chandra G."/>
            <person name="Chen C.W."/>
            <person name="Collins M."/>
            <person name="Cronin A."/>
            <person name="Fraser A."/>
            <person name="Goble A."/>
            <person name="Hidalgo J."/>
            <person name="Hornsby T."/>
            <person name="Howarth S."/>
            <person name="Huang C.H."/>
            <person name="Kieser T."/>
            <person name="Larke L."/>
            <person name="Murphy L."/>
            <person name="Oliver K."/>
            <person name="O'Neil S."/>
            <person name="Rabbinowitsch E."/>
            <person name="Rajandream M.A."/>
            <person name="Rutherford K."/>
            <person name="Rutter S."/>
            <person name="Seeger K."/>
            <person name="Saunders D."/>
            <person name="Sharp S."/>
            <person name="Squares R."/>
            <person name="Squares S."/>
            <person name="Taylor K."/>
            <person name="Warren T."/>
            <person name="Wietzorrek A."/>
            <person name="Woodward J."/>
            <person name="Barrell B.G."/>
            <person name="Parkhill J."/>
            <person name="Hopwood D.A."/>
        </authorList>
    </citation>
    <scope>NUCLEOTIDE SEQUENCE [LARGE SCALE GENOMIC DNA]</scope>
    <source>
        <strain evidence="3">ATCC BAA-471 / A3(2) / M145</strain>
    </source>
</reference>
<accession>O86605</accession>
<proteinExistence type="predicted"/>
<keyword evidence="3" id="KW-1185">Reference proteome</keyword>